<dbReference type="GO" id="GO:0031543">
    <property type="term" value="F:peptidyl-proline dioxygenase activity"/>
    <property type="evidence" value="ECO:0007669"/>
    <property type="project" value="TreeGrafter"/>
</dbReference>
<feature type="compositionally biased region" description="Basic residues" evidence="5">
    <location>
        <begin position="28"/>
        <end position="38"/>
    </location>
</feature>
<dbReference type="InterPro" id="IPR044862">
    <property type="entry name" value="Pro_4_hyd_alph_FE2OG_OXY"/>
</dbReference>
<evidence type="ECO:0000256" key="6">
    <source>
        <dbReference type="SAM" id="SignalP"/>
    </source>
</evidence>
<dbReference type="GO" id="GO:0031418">
    <property type="term" value="F:L-ascorbic acid binding"/>
    <property type="evidence" value="ECO:0007669"/>
    <property type="project" value="UniProtKB-KW"/>
</dbReference>
<evidence type="ECO:0000313" key="9">
    <source>
        <dbReference type="EMBL" id="CAH0380413.1"/>
    </source>
</evidence>
<dbReference type="InterPro" id="IPR051559">
    <property type="entry name" value="HIF_prolyl_hydroxylases"/>
</dbReference>
<dbReference type="Pfam" id="PF13640">
    <property type="entry name" value="2OG-FeII_Oxy_3"/>
    <property type="match status" value="1"/>
</dbReference>
<dbReference type="EMBL" id="CAKKNE010000006">
    <property type="protein sequence ID" value="CAH0380413.1"/>
    <property type="molecule type" value="Genomic_DNA"/>
</dbReference>
<feature type="region of interest" description="Disordered" evidence="5">
    <location>
        <begin position="23"/>
        <end position="59"/>
    </location>
</feature>
<dbReference type="InterPro" id="IPR006620">
    <property type="entry name" value="Pro_4_hyd_alph"/>
</dbReference>
<reference evidence="8" key="1">
    <citation type="submission" date="2021-11" db="EMBL/GenBank/DDBJ databases">
        <authorList>
            <consortium name="Genoscope - CEA"/>
            <person name="William W."/>
        </authorList>
    </citation>
    <scope>NUCLEOTIDE SEQUENCE</scope>
</reference>
<comment type="cofactor">
    <cofactor evidence="1">
        <name>L-ascorbate</name>
        <dbReference type="ChEBI" id="CHEBI:38290"/>
    </cofactor>
</comment>
<organism evidence="8 10">
    <name type="scientific">Pelagomonas calceolata</name>
    <dbReference type="NCBI Taxonomy" id="35677"/>
    <lineage>
        <taxon>Eukaryota</taxon>
        <taxon>Sar</taxon>
        <taxon>Stramenopiles</taxon>
        <taxon>Ochrophyta</taxon>
        <taxon>Pelagophyceae</taxon>
        <taxon>Pelagomonadales</taxon>
        <taxon>Pelagomonadaceae</taxon>
        <taxon>Pelagomonas</taxon>
    </lineage>
</organism>
<evidence type="ECO:0000256" key="3">
    <source>
        <dbReference type="ARBA" id="ARBA00022964"/>
    </source>
</evidence>
<evidence type="ECO:0000256" key="1">
    <source>
        <dbReference type="ARBA" id="ARBA00001961"/>
    </source>
</evidence>
<evidence type="ECO:0000313" key="10">
    <source>
        <dbReference type="Proteomes" id="UP000789595"/>
    </source>
</evidence>
<dbReference type="Gene3D" id="2.60.120.620">
    <property type="entry name" value="q2cbj1_9rhob like domain"/>
    <property type="match status" value="1"/>
</dbReference>
<feature type="compositionally biased region" description="Pro residues" evidence="5">
    <location>
        <begin position="42"/>
        <end position="53"/>
    </location>
</feature>
<dbReference type="SMART" id="SM00702">
    <property type="entry name" value="P4Hc"/>
    <property type="match status" value="1"/>
</dbReference>
<dbReference type="EMBL" id="CAKKNE010000003">
    <property type="protein sequence ID" value="CAH0370162.1"/>
    <property type="molecule type" value="Genomic_DNA"/>
</dbReference>
<evidence type="ECO:0000256" key="5">
    <source>
        <dbReference type="SAM" id="MobiDB-lite"/>
    </source>
</evidence>
<sequence>MAQLAAWLLLGFLCSSQALSGGFGAPKAAKRKKKKRRAPAAAPAPPPPPPPRAKPAAKAGAVDELASLMALQSSRAAYESRIAQRCESIDLKPGIDGGLAVIDDLLGAEACAQLRREAERVHADFVPGTLDEADVSNTRAELIRPEDFATRPRIVGLALSLAAALREPLMKHRGGVELTSDCAANMLSVYAAGGAFPVHVDNHGGPDDRRLYGAIYYMNPDLEEGSGGHFVPHRRKERDVLRTAADLEPLEPVAPKGDRLIIFEADALAHGVEAYRDAAYWRYALTVWILAADNVADLDAARRDEWRPLSPTATHSSMADADRASS</sequence>
<name>A0A8J2WVL4_9STRA</name>
<evidence type="ECO:0000256" key="2">
    <source>
        <dbReference type="ARBA" id="ARBA00022896"/>
    </source>
</evidence>
<feature type="domain" description="Prolyl 4-hydroxylase alpha subunit" evidence="7">
    <location>
        <begin position="97"/>
        <end position="290"/>
    </location>
</feature>
<dbReference type="PANTHER" id="PTHR12907:SF26">
    <property type="entry name" value="HIF PROLYL HYDROXYLASE, ISOFORM C"/>
    <property type="match status" value="1"/>
</dbReference>
<keyword evidence="4" id="KW-0560">Oxidoreductase</keyword>
<gene>
    <name evidence="8" type="ORF">PECAL_3P00310</name>
    <name evidence="9" type="ORF">PECAL_6P20660</name>
</gene>
<feature type="signal peptide" evidence="6">
    <location>
        <begin position="1"/>
        <end position="18"/>
    </location>
</feature>
<dbReference type="GO" id="GO:0071456">
    <property type="term" value="P:cellular response to hypoxia"/>
    <property type="evidence" value="ECO:0007669"/>
    <property type="project" value="TreeGrafter"/>
</dbReference>
<dbReference type="AlphaFoldDB" id="A0A8J2WVL4"/>
<keyword evidence="10" id="KW-1185">Reference proteome</keyword>
<evidence type="ECO:0000313" key="8">
    <source>
        <dbReference type="EMBL" id="CAH0370162.1"/>
    </source>
</evidence>
<dbReference type="OrthoDB" id="76265at2759"/>
<accession>A0A8J2WVL4</accession>
<feature type="chain" id="PRO_5035645251" description="Prolyl 4-hydroxylase alpha subunit domain-containing protein" evidence="6">
    <location>
        <begin position="19"/>
        <end position="326"/>
    </location>
</feature>
<protein>
    <recommendedName>
        <fullName evidence="7">Prolyl 4-hydroxylase alpha subunit domain-containing protein</fullName>
    </recommendedName>
</protein>
<evidence type="ECO:0000259" key="7">
    <source>
        <dbReference type="SMART" id="SM00702"/>
    </source>
</evidence>
<dbReference type="SUPFAM" id="SSF51197">
    <property type="entry name" value="Clavaminate synthase-like"/>
    <property type="match status" value="1"/>
</dbReference>
<keyword evidence="6" id="KW-0732">Signal</keyword>
<keyword evidence="2" id="KW-0847">Vitamin C</keyword>
<keyword evidence="3" id="KW-0223">Dioxygenase</keyword>
<dbReference type="Proteomes" id="UP000789595">
    <property type="component" value="Unassembled WGS sequence"/>
</dbReference>
<dbReference type="PANTHER" id="PTHR12907">
    <property type="entry name" value="EGL NINE HOMOLOG-RELATED"/>
    <property type="match status" value="1"/>
</dbReference>
<comment type="caution">
    <text evidence="8">The sequence shown here is derived from an EMBL/GenBank/DDBJ whole genome shotgun (WGS) entry which is preliminary data.</text>
</comment>
<dbReference type="GO" id="GO:0008198">
    <property type="term" value="F:ferrous iron binding"/>
    <property type="evidence" value="ECO:0007669"/>
    <property type="project" value="TreeGrafter"/>
</dbReference>
<evidence type="ECO:0000256" key="4">
    <source>
        <dbReference type="ARBA" id="ARBA00023002"/>
    </source>
</evidence>
<proteinExistence type="predicted"/>